<gene>
    <name evidence="3" type="ORF">AWB65_06268</name>
</gene>
<evidence type="ECO:0000313" key="3">
    <source>
        <dbReference type="EMBL" id="SAL65977.1"/>
    </source>
</evidence>
<protein>
    <submittedName>
        <fullName evidence="3">Extracellular solute-binding protein</fullName>
    </submittedName>
</protein>
<reference evidence="3" key="1">
    <citation type="submission" date="2016-01" db="EMBL/GenBank/DDBJ databases">
        <authorList>
            <person name="Peeters C."/>
        </authorList>
    </citation>
    <scope>NUCLEOTIDE SEQUENCE [LARGE SCALE GENOMIC DNA]</scope>
    <source>
        <strain evidence="3">LMG 22934</strain>
    </source>
</reference>
<dbReference type="SUPFAM" id="SSF53850">
    <property type="entry name" value="Periplasmic binding protein-like II"/>
    <property type="match status" value="1"/>
</dbReference>
<keyword evidence="1 2" id="KW-0732">Signal</keyword>
<name>A0A158JB13_9BURK</name>
<keyword evidence="4" id="KW-1185">Reference proteome</keyword>
<dbReference type="EMBL" id="FCNW02000072">
    <property type="protein sequence ID" value="SAL65977.1"/>
    <property type="molecule type" value="Genomic_DNA"/>
</dbReference>
<organism evidence="3 4">
    <name type="scientific">Caballeronia humi</name>
    <dbReference type="NCBI Taxonomy" id="326474"/>
    <lineage>
        <taxon>Bacteria</taxon>
        <taxon>Pseudomonadati</taxon>
        <taxon>Pseudomonadota</taxon>
        <taxon>Betaproteobacteria</taxon>
        <taxon>Burkholderiales</taxon>
        <taxon>Burkholderiaceae</taxon>
        <taxon>Caballeronia</taxon>
    </lineage>
</organism>
<comment type="caution">
    <text evidence="3">The sequence shown here is derived from an EMBL/GenBank/DDBJ whole genome shotgun (WGS) entry which is preliminary data.</text>
</comment>
<dbReference type="Proteomes" id="UP000054977">
    <property type="component" value="Unassembled WGS sequence"/>
</dbReference>
<accession>A0A158JB13</accession>
<sequence>MKQHIGLRALARVVGMSALVAAAVPSLAAAPIVFASWGGTTQSAQQKNWAAPFTQTSGVQVLMDGPTDYGKLKAMVESGNVQWDVVDVEGDFAYAALRDGLVEPIDFSVVNKSDLDPRFVSPGAVGSFYYSFVLGYSKATYKNAAPANFTDLFDTKRFPGKRTLYKWAAPGVLEVALLADGVAPDKLYPLDLDRAFKKLDTIKSQIVWWSGGAQSQQLMASGEAPMGVFWNGRLHALQKTGVDVGISWNQNLTAADMLVVPKGSKHKAEAMKFLAAATSAQSQAKFAEESGYAPVNLKSAALLPPDIAKTQPDQHKATQINLDMKYWADHRDDISKRWYAWQSK</sequence>
<dbReference type="CDD" id="cd13589">
    <property type="entry name" value="PBP2_polyamine_RpCGA009"/>
    <property type="match status" value="1"/>
</dbReference>
<evidence type="ECO:0000313" key="4">
    <source>
        <dbReference type="Proteomes" id="UP000054977"/>
    </source>
</evidence>
<evidence type="ECO:0000256" key="2">
    <source>
        <dbReference type="SAM" id="SignalP"/>
    </source>
</evidence>
<dbReference type="AlphaFoldDB" id="A0A158JB13"/>
<dbReference type="STRING" id="326474.AWB65_06268"/>
<proteinExistence type="predicted"/>
<dbReference type="InterPro" id="IPR006059">
    <property type="entry name" value="SBP"/>
</dbReference>
<feature type="chain" id="PRO_5011116924" evidence="2">
    <location>
        <begin position="29"/>
        <end position="344"/>
    </location>
</feature>
<dbReference type="Pfam" id="PF13416">
    <property type="entry name" value="SBP_bac_8"/>
    <property type="match status" value="1"/>
</dbReference>
<dbReference type="PANTHER" id="PTHR30222">
    <property type="entry name" value="SPERMIDINE/PUTRESCINE-BINDING PERIPLASMIC PROTEIN"/>
    <property type="match status" value="1"/>
</dbReference>
<feature type="signal peptide" evidence="2">
    <location>
        <begin position="1"/>
        <end position="28"/>
    </location>
</feature>
<dbReference type="Gene3D" id="3.40.190.10">
    <property type="entry name" value="Periplasmic binding protein-like II"/>
    <property type="match status" value="2"/>
</dbReference>
<dbReference type="PANTHER" id="PTHR30222:SF2">
    <property type="entry name" value="ABC TRANSPORTER SUBSTRATE-BINDING PROTEIN"/>
    <property type="match status" value="1"/>
</dbReference>
<evidence type="ECO:0000256" key="1">
    <source>
        <dbReference type="ARBA" id="ARBA00022729"/>
    </source>
</evidence>